<accession>A0A2T5IMW4</accession>
<comment type="caution">
    <text evidence="1">The sequence shown here is derived from an EMBL/GenBank/DDBJ whole genome shotgun (WGS) entry which is preliminary data.</text>
</comment>
<reference evidence="1 2" key="1">
    <citation type="submission" date="2018-04" db="EMBL/GenBank/DDBJ databases">
        <title>Active sludge and wastewater microbial communities from Klosterneuburg, Austria.</title>
        <authorList>
            <person name="Wagner M."/>
        </authorList>
    </citation>
    <scope>NUCLEOTIDE SEQUENCE [LARGE SCALE GENOMIC DNA]</scope>
    <source>
        <strain evidence="1 2">Nm4</strain>
    </source>
</reference>
<organism evidence="1 2">
    <name type="scientific">Nitrosomonas ureae</name>
    <dbReference type="NCBI Taxonomy" id="44577"/>
    <lineage>
        <taxon>Bacteria</taxon>
        <taxon>Pseudomonadati</taxon>
        <taxon>Pseudomonadota</taxon>
        <taxon>Betaproteobacteria</taxon>
        <taxon>Nitrosomonadales</taxon>
        <taxon>Nitrosomonadaceae</taxon>
        <taxon>Nitrosomonas</taxon>
    </lineage>
</organism>
<proteinExistence type="predicted"/>
<sequence length="67" mass="7704">MQNSLLTTKQAAQILGVSTAFMERDRWAGASLLIMVPAPLYRCHITSSAIRYPPYFWIWGMNWLCIL</sequence>
<gene>
    <name evidence="1" type="ORF">C8R28_101564</name>
</gene>
<dbReference type="Proteomes" id="UP000244110">
    <property type="component" value="Unassembled WGS sequence"/>
</dbReference>
<evidence type="ECO:0000313" key="1">
    <source>
        <dbReference type="EMBL" id="PTQ85110.1"/>
    </source>
</evidence>
<dbReference type="AlphaFoldDB" id="A0A2T5IMW4"/>
<evidence type="ECO:0000313" key="2">
    <source>
        <dbReference type="Proteomes" id="UP000244110"/>
    </source>
</evidence>
<dbReference type="EMBL" id="QAOL01000015">
    <property type="protein sequence ID" value="PTQ85110.1"/>
    <property type="molecule type" value="Genomic_DNA"/>
</dbReference>
<name>A0A2T5IMW4_9PROT</name>
<protein>
    <submittedName>
        <fullName evidence="1">Uncharacterized protein</fullName>
    </submittedName>
</protein>